<feature type="transmembrane region" description="Helical" evidence="2">
    <location>
        <begin position="61"/>
        <end position="81"/>
    </location>
</feature>
<protein>
    <submittedName>
        <fullName evidence="3">Uncharacterized protein</fullName>
    </submittedName>
</protein>
<dbReference type="PANTHER" id="PTHR10877">
    <property type="entry name" value="POLYCYSTIN FAMILY MEMBER"/>
    <property type="match status" value="1"/>
</dbReference>
<evidence type="ECO:0000313" key="3">
    <source>
        <dbReference type="EMBL" id="UYV63031.1"/>
    </source>
</evidence>
<dbReference type="InterPro" id="IPR051223">
    <property type="entry name" value="Polycystin"/>
</dbReference>
<organism evidence="3 4">
    <name type="scientific">Cordylochernes scorpioides</name>
    <dbReference type="NCBI Taxonomy" id="51811"/>
    <lineage>
        <taxon>Eukaryota</taxon>
        <taxon>Metazoa</taxon>
        <taxon>Ecdysozoa</taxon>
        <taxon>Arthropoda</taxon>
        <taxon>Chelicerata</taxon>
        <taxon>Arachnida</taxon>
        <taxon>Pseudoscorpiones</taxon>
        <taxon>Cheliferoidea</taxon>
        <taxon>Chernetidae</taxon>
        <taxon>Cordylochernes</taxon>
    </lineage>
</organism>
<proteinExistence type="predicted"/>
<sequence length="136" mass="15486">MCTDKKYRLPSLSSALHRPTSGQSQQSILLHDLCGQEGSTTNLSKPKAKSKKFMFPWWCRYIAWFLCFASVVVSVFFLWAYGIQFGDEKTRKWLTSLLISFFSSILVTQPIKTKESFGIAVVASRVSSTTYVRPQE</sequence>
<evidence type="ECO:0000256" key="2">
    <source>
        <dbReference type="SAM" id="Phobius"/>
    </source>
</evidence>
<gene>
    <name evidence="3" type="ORF">LAZ67_2002891</name>
</gene>
<accession>A0ABY6K407</accession>
<evidence type="ECO:0000313" key="4">
    <source>
        <dbReference type="Proteomes" id="UP001235939"/>
    </source>
</evidence>
<dbReference type="Proteomes" id="UP001235939">
    <property type="component" value="Chromosome 02"/>
</dbReference>
<keyword evidence="2" id="KW-0812">Transmembrane</keyword>
<feature type="region of interest" description="Disordered" evidence="1">
    <location>
        <begin position="1"/>
        <end position="24"/>
    </location>
</feature>
<keyword evidence="4" id="KW-1185">Reference proteome</keyword>
<name>A0ABY6K407_9ARAC</name>
<keyword evidence="2" id="KW-0472">Membrane</keyword>
<evidence type="ECO:0000256" key="1">
    <source>
        <dbReference type="SAM" id="MobiDB-lite"/>
    </source>
</evidence>
<keyword evidence="2" id="KW-1133">Transmembrane helix</keyword>
<reference evidence="3 4" key="1">
    <citation type="submission" date="2022-01" db="EMBL/GenBank/DDBJ databases">
        <title>A chromosomal length assembly of Cordylochernes scorpioides.</title>
        <authorList>
            <person name="Zeh D."/>
            <person name="Zeh J."/>
        </authorList>
    </citation>
    <scope>NUCLEOTIDE SEQUENCE [LARGE SCALE GENOMIC DNA]</scope>
    <source>
        <strain evidence="3">IN4F17</strain>
        <tissue evidence="3">Whole Body</tissue>
    </source>
</reference>
<dbReference type="PANTHER" id="PTHR10877:SF150">
    <property type="entry name" value="REJ DOMAIN-CONTAINING PROTEIN"/>
    <property type="match status" value="1"/>
</dbReference>
<dbReference type="EMBL" id="CP092864">
    <property type="protein sequence ID" value="UYV63031.1"/>
    <property type="molecule type" value="Genomic_DNA"/>
</dbReference>